<keyword evidence="3" id="KW-0808">Transferase</keyword>
<dbReference type="Gene3D" id="3.40.630.30">
    <property type="match status" value="1"/>
</dbReference>
<dbReference type="RefSeq" id="WP_394823610.1">
    <property type="nucleotide sequence ID" value="NZ_CP089984.1"/>
</dbReference>
<keyword evidence="4" id="KW-1185">Reference proteome</keyword>
<keyword evidence="3" id="KW-0012">Acyltransferase</keyword>
<sequence>MFDALEESLQREILEGPRRGVVRLPDLRLIERPGWFQLVTPSFRQGGFNEVICSSLPISEADSIIDTAVSEYRQLGIKFRWAVYPNAEPADLGERLERRGLVKSPSRAMFTGTRHPDVPFEAETFAYDEGTTVEEVGPRTIEAFTRVMATGWNVEEGPLQHLHRTLLSNPDRTHRLFLARHHGRAAGAASYIASPLSAVLLGAIVLPPFRRRGLYRALIAARLHDARTRNITFATTYAREETSAPILERLGFHTAFRYATYYG</sequence>
<dbReference type="EC" id="2.3.1.-" evidence="3"/>
<dbReference type="GO" id="GO:0016746">
    <property type="term" value="F:acyltransferase activity"/>
    <property type="evidence" value="ECO:0007669"/>
    <property type="project" value="UniProtKB-KW"/>
</dbReference>
<feature type="domain" description="N-acetyltransferase" evidence="2">
    <location>
        <begin position="131"/>
        <end position="263"/>
    </location>
</feature>
<dbReference type="CDD" id="cd04301">
    <property type="entry name" value="NAT_SF"/>
    <property type="match status" value="1"/>
</dbReference>
<organism evidence="3 4">
    <name type="scientific">Pendulispora albinea</name>
    <dbReference type="NCBI Taxonomy" id="2741071"/>
    <lineage>
        <taxon>Bacteria</taxon>
        <taxon>Pseudomonadati</taxon>
        <taxon>Myxococcota</taxon>
        <taxon>Myxococcia</taxon>
        <taxon>Myxococcales</taxon>
        <taxon>Sorangiineae</taxon>
        <taxon>Pendulisporaceae</taxon>
        <taxon>Pendulispora</taxon>
    </lineage>
</organism>
<reference evidence="3 4" key="1">
    <citation type="submission" date="2021-12" db="EMBL/GenBank/DDBJ databases">
        <title>Discovery of the Pendulisporaceae a myxobacterial family with distinct sporulation behavior and unique specialized metabolism.</title>
        <authorList>
            <person name="Garcia R."/>
            <person name="Popoff A."/>
            <person name="Bader C.D."/>
            <person name="Loehr J."/>
            <person name="Walesch S."/>
            <person name="Walt C."/>
            <person name="Boldt J."/>
            <person name="Bunk B."/>
            <person name="Haeckl F.J.F.P.J."/>
            <person name="Gunesch A.P."/>
            <person name="Birkelbach J."/>
            <person name="Nuebel U."/>
            <person name="Pietschmann T."/>
            <person name="Bach T."/>
            <person name="Mueller R."/>
        </authorList>
    </citation>
    <scope>NUCLEOTIDE SEQUENCE [LARGE SCALE GENOMIC DNA]</scope>
    <source>
        <strain evidence="3 4">MSr11954</strain>
    </source>
</reference>
<dbReference type="Pfam" id="PF00583">
    <property type="entry name" value="Acetyltransf_1"/>
    <property type="match status" value="1"/>
</dbReference>
<protein>
    <submittedName>
        <fullName evidence="3">GNAT family N-acetyltransferase</fullName>
        <ecNumber evidence="3">2.3.1.-</ecNumber>
    </submittedName>
</protein>
<feature type="transmembrane region" description="Helical" evidence="1">
    <location>
        <begin position="188"/>
        <end position="206"/>
    </location>
</feature>
<name>A0ABZ2LVW3_9BACT</name>
<dbReference type="PROSITE" id="PS51186">
    <property type="entry name" value="GNAT"/>
    <property type="match status" value="1"/>
</dbReference>
<proteinExistence type="predicted"/>
<evidence type="ECO:0000313" key="3">
    <source>
        <dbReference type="EMBL" id="WXB13993.1"/>
    </source>
</evidence>
<keyword evidence="1" id="KW-1133">Transmembrane helix</keyword>
<evidence type="ECO:0000256" key="1">
    <source>
        <dbReference type="SAM" id="Phobius"/>
    </source>
</evidence>
<gene>
    <name evidence="3" type="ORF">LZC94_39960</name>
</gene>
<dbReference type="Proteomes" id="UP001370348">
    <property type="component" value="Chromosome"/>
</dbReference>
<keyword evidence="1" id="KW-0812">Transmembrane</keyword>
<dbReference type="InterPro" id="IPR000182">
    <property type="entry name" value="GNAT_dom"/>
</dbReference>
<accession>A0ABZ2LVW3</accession>
<dbReference type="InterPro" id="IPR016181">
    <property type="entry name" value="Acyl_CoA_acyltransferase"/>
</dbReference>
<keyword evidence="1" id="KW-0472">Membrane</keyword>
<dbReference type="SUPFAM" id="SSF55729">
    <property type="entry name" value="Acyl-CoA N-acyltransferases (Nat)"/>
    <property type="match status" value="1"/>
</dbReference>
<dbReference type="EMBL" id="CP089984">
    <property type="protein sequence ID" value="WXB13993.1"/>
    <property type="molecule type" value="Genomic_DNA"/>
</dbReference>
<evidence type="ECO:0000313" key="4">
    <source>
        <dbReference type="Proteomes" id="UP001370348"/>
    </source>
</evidence>
<evidence type="ECO:0000259" key="2">
    <source>
        <dbReference type="PROSITE" id="PS51186"/>
    </source>
</evidence>